<evidence type="ECO:0000259" key="1">
    <source>
        <dbReference type="Pfam" id="PF01609"/>
    </source>
</evidence>
<dbReference type="Proteomes" id="UP000242765">
    <property type="component" value="Unassembled WGS sequence"/>
</dbReference>
<feature type="domain" description="Transposase IS4-like" evidence="1">
    <location>
        <begin position="4"/>
        <end position="79"/>
    </location>
</feature>
<protein>
    <submittedName>
        <fullName evidence="2">Transposase</fullName>
    </submittedName>
</protein>
<dbReference type="AlphaFoldDB" id="A0A1Y3CED8"/>
<dbReference type="GO" id="GO:0003677">
    <property type="term" value="F:DNA binding"/>
    <property type="evidence" value="ECO:0007669"/>
    <property type="project" value="InterPro"/>
</dbReference>
<keyword evidence="3" id="KW-1185">Reference proteome</keyword>
<sequence>MAAQHTEKKEKIYSGKQKAHTFKVQAIIHYKTRKILSLCMCKNAVHDFELLKRNQHLIPKASFVLADKSYQRIYAIYEKSLIPIKAK</sequence>
<gene>
    <name evidence="2" type="ORF">B9T28_08235</name>
</gene>
<comment type="caution">
    <text evidence="2">The sequence shown here is derived from an EMBL/GenBank/DDBJ whole genome shotgun (WGS) entry which is preliminary data.</text>
</comment>
<evidence type="ECO:0000313" key="2">
    <source>
        <dbReference type="EMBL" id="OTG65447.1"/>
    </source>
</evidence>
<dbReference type="EMBL" id="NEGB01000004">
    <property type="protein sequence ID" value="OTG65447.1"/>
    <property type="molecule type" value="Genomic_DNA"/>
</dbReference>
<dbReference type="Pfam" id="PF01609">
    <property type="entry name" value="DDE_Tnp_1"/>
    <property type="match status" value="1"/>
</dbReference>
<dbReference type="GO" id="GO:0004803">
    <property type="term" value="F:transposase activity"/>
    <property type="evidence" value="ECO:0007669"/>
    <property type="project" value="InterPro"/>
</dbReference>
<organism evidence="2 3">
    <name type="scientific">Acinetobacter silvestris</name>
    <dbReference type="NCBI Taxonomy" id="1977882"/>
    <lineage>
        <taxon>Bacteria</taxon>
        <taxon>Pseudomonadati</taxon>
        <taxon>Pseudomonadota</taxon>
        <taxon>Gammaproteobacteria</taxon>
        <taxon>Moraxellales</taxon>
        <taxon>Moraxellaceae</taxon>
        <taxon>Acinetobacter</taxon>
    </lineage>
</organism>
<evidence type="ECO:0000313" key="3">
    <source>
        <dbReference type="Proteomes" id="UP000242765"/>
    </source>
</evidence>
<dbReference type="GO" id="GO:0006313">
    <property type="term" value="P:DNA transposition"/>
    <property type="evidence" value="ECO:0007669"/>
    <property type="project" value="InterPro"/>
</dbReference>
<dbReference type="InterPro" id="IPR002559">
    <property type="entry name" value="Transposase_11"/>
</dbReference>
<name>A0A1Y3CED8_9GAMM</name>
<dbReference type="RefSeq" id="WP_086203510.1">
    <property type="nucleotide sequence ID" value="NZ_NEGB01000004.1"/>
</dbReference>
<proteinExistence type="predicted"/>
<reference evidence="2 3" key="1">
    <citation type="submission" date="2017-04" db="EMBL/GenBank/DDBJ databases">
        <title>High diversity of culturable Acinetobacter species in natural soil and water ecosystems.</title>
        <authorList>
            <person name="Nemec A."/>
            <person name="Radolfova-Krizova L."/>
        </authorList>
    </citation>
    <scope>NUCLEOTIDE SEQUENCE [LARGE SCALE GENOMIC DNA]</scope>
    <source>
        <strain evidence="2 3">ANC 4999</strain>
    </source>
</reference>
<accession>A0A1Y3CED8</accession>